<dbReference type="STRING" id="926562.Oweho_1719"/>
<dbReference type="Proteomes" id="UP000005631">
    <property type="component" value="Chromosome"/>
</dbReference>
<dbReference type="KEGG" id="oho:Oweho_1719"/>
<dbReference type="EMBL" id="CP003156">
    <property type="protein sequence ID" value="AEV32707.1"/>
    <property type="molecule type" value="Genomic_DNA"/>
</dbReference>
<dbReference type="RefSeq" id="WP_014202063.1">
    <property type="nucleotide sequence ID" value="NC_016599.1"/>
</dbReference>
<accession>G8R0K3</accession>
<gene>
    <name evidence="1" type="ordered locus">Oweho_1719</name>
</gene>
<reference evidence="1 2" key="1">
    <citation type="journal article" date="2012" name="Stand. Genomic Sci.">
        <title>Genome sequence of the orange-pigmented seawater bacterium Owenweeksia hongkongensis type strain (UST20020801(T)).</title>
        <authorList>
            <person name="Riedel T."/>
            <person name="Held B."/>
            <person name="Nolan M."/>
            <person name="Lucas S."/>
            <person name="Lapidus A."/>
            <person name="Tice H."/>
            <person name="Del Rio T.G."/>
            <person name="Cheng J.F."/>
            <person name="Han C."/>
            <person name="Tapia R."/>
            <person name="Goodwin L.A."/>
            <person name="Pitluck S."/>
            <person name="Liolios K."/>
            <person name="Mavromatis K."/>
            <person name="Pagani I."/>
            <person name="Ivanova N."/>
            <person name="Mikhailova N."/>
            <person name="Pati A."/>
            <person name="Chen A."/>
            <person name="Palaniappan K."/>
            <person name="Rohde M."/>
            <person name="Tindall B.J."/>
            <person name="Detter J.C."/>
            <person name="Goker M."/>
            <person name="Woyke T."/>
            <person name="Bristow J."/>
            <person name="Eisen J.A."/>
            <person name="Markowitz V."/>
            <person name="Hugenholtz P."/>
            <person name="Klenk H.P."/>
            <person name="Kyrpides N.C."/>
        </authorList>
    </citation>
    <scope>NUCLEOTIDE SEQUENCE</scope>
    <source>
        <strain evidence="2">DSM 17368 / JCM 12287 / NRRL B-23963</strain>
    </source>
</reference>
<evidence type="ECO:0008006" key="3">
    <source>
        <dbReference type="Google" id="ProtNLM"/>
    </source>
</evidence>
<dbReference type="HOGENOM" id="CLU_2667592_0_0_10"/>
<name>G8R0K3_OWEHD</name>
<dbReference type="AlphaFoldDB" id="G8R0K3"/>
<protein>
    <recommendedName>
        <fullName evidence="3">Addiction module component</fullName>
    </recommendedName>
</protein>
<evidence type="ECO:0000313" key="2">
    <source>
        <dbReference type="Proteomes" id="UP000005631"/>
    </source>
</evidence>
<organism evidence="1 2">
    <name type="scientific">Owenweeksia hongkongensis (strain DSM 17368 / CIP 108786 / JCM 12287 / NRRL B-23963 / UST20020801)</name>
    <dbReference type="NCBI Taxonomy" id="926562"/>
    <lineage>
        <taxon>Bacteria</taxon>
        <taxon>Pseudomonadati</taxon>
        <taxon>Bacteroidota</taxon>
        <taxon>Flavobacteriia</taxon>
        <taxon>Flavobacteriales</taxon>
        <taxon>Owenweeksiaceae</taxon>
        <taxon>Owenweeksia</taxon>
    </lineage>
</organism>
<keyword evidence="2" id="KW-1185">Reference proteome</keyword>
<proteinExistence type="predicted"/>
<evidence type="ECO:0000313" key="1">
    <source>
        <dbReference type="EMBL" id="AEV32707.1"/>
    </source>
</evidence>
<sequence>MDIKSVKLELMERLLLTESEELLEKIQSIFSDEKDFALSDVAKRELDLRKQRYLNEEGASYSWDEVKAKAQNSKK</sequence>